<dbReference type="Proteomes" id="UP000789831">
    <property type="component" value="Unassembled WGS sequence"/>
</dbReference>
<keyword evidence="5" id="KW-1185">Reference proteome</keyword>
<accession>A0A9N8ZBX5</accession>
<feature type="compositionally biased region" description="Low complexity" evidence="2">
    <location>
        <begin position="9"/>
        <end position="24"/>
    </location>
</feature>
<reference evidence="4" key="1">
    <citation type="submission" date="2021-06" db="EMBL/GenBank/DDBJ databases">
        <authorList>
            <person name="Kallberg Y."/>
            <person name="Tangrot J."/>
            <person name="Rosling A."/>
        </authorList>
    </citation>
    <scope>NUCLEOTIDE SEQUENCE</scope>
    <source>
        <strain evidence="4">MT106</strain>
    </source>
</reference>
<dbReference type="GO" id="GO:0005634">
    <property type="term" value="C:nucleus"/>
    <property type="evidence" value="ECO:0007669"/>
    <property type="project" value="UniProtKB-UniRule"/>
</dbReference>
<organism evidence="4 5">
    <name type="scientific">Ambispora gerdemannii</name>
    <dbReference type="NCBI Taxonomy" id="144530"/>
    <lineage>
        <taxon>Eukaryota</taxon>
        <taxon>Fungi</taxon>
        <taxon>Fungi incertae sedis</taxon>
        <taxon>Mucoromycota</taxon>
        <taxon>Glomeromycotina</taxon>
        <taxon>Glomeromycetes</taxon>
        <taxon>Archaeosporales</taxon>
        <taxon>Ambisporaceae</taxon>
        <taxon>Ambispora</taxon>
    </lineage>
</organism>
<keyword evidence="1" id="KW-0539">Nucleus</keyword>
<name>A0A9N8ZBX5_9GLOM</name>
<evidence type="ECO:0000313" key="5">
    <source>
        <dbReference type="Proteomes" id="UP000789831"/>
    </source>
</evidence>
<evidence type="ECO:0000256" key="2">
    <source>
        <dbReference type="SAM" id="MobiDB-lite"/>
    </source>
</evidence>
<feature type="DNA-binding region" description="HMG box" evidence="1">
    <location>
        <begin position="76"/>
        <end position="141"/>
    </location>
</feature>
<dbReference type="SUPFAM" id="SSF47095">
    <property type="entry name" value="HMG-box"/>
    <property type="match status" value="1"/>
</dbReference>
<gene>
    <name evidence="4" type="ORF">AGERDE_LOCUS3155</name>
</gene>
<evidence type="ECO:0000256" key="1">
    <source>
        <dbReference type="PROSITE-ProRule" id="PRU00267"/>
    </source>
</evidence>
<evidence type="ECO:0000313" key="4">
    <source>
        <dbReference type="EMBL" id="CAG8479358.1"/>
    </source>
</evidence>
<sequence>MSREEPEQFSTFTTYPPSNPNTSPDISSNSTPEVRASLVKRNNLTFVVIVIDQPKITIEFPLPTAKSLVAGCSKTQTRTGNAFLLFRSEFQRHAQKSLNNNDISSYAGNAWQNSDPNLRDSFNRLEQNVKEEFKKNHTPFIQYNYPYGTTTKVKRGKQVNGGSAKEKIHSFRSKRITKVTQEPNIDAQTNSALNQETSCLDSNSLSFYELPAELVDNYSIFENLNQPNISFSSNSQPCLELLDYPALLELSRVKI</sequence>
<feature type="region of interest" description="Disordered" evidence="2">
    <location>
        <begin position="1"/>
        <end position="31"/>
    </location>
</feature>
<dbReference type="PROSITE" id="PS50118">
    <property type="entry name" value="HMG_BOX_2"/>
    <property type="match status" value="1"/>
</dbReference>
<keyword evidence="1" id="KW-0238">DNA-binding</keyword>
<protein>
    <submittedName>
        <fullName evidence="4">3906_t:CDS:1</fullName>
    </submittedName>
</protein>
<dbReference type="InterPro" id="IPR036910">
    <property type="entry name" value="HMG_box_dom_sf"/>
</dbReference>
<evidence type="ECO:0000259" key="3">
    <source>
        <dbReference type="PROSITE" id="PS50118"/>
    </source>
</evidence>
<feature type="domain" description="HMG box" evidence="3">
    <location>
        <begin position="76"/>
        <end position="141"/>
    </location>
</feature>
<dbReference type="EMBL" id="CAJVPL010000290">
    <property type="protein sequence ID" value="CAG8479358.1"/>
    <property type="molecule type" value="Genomic_DNA"/>
</dbReference>
<dbReference type="OrthoDB" id="2479503at2759"/>
<dbReference type="Gene3D" id="1.10.30.10">
    <property type="entry name" value="High mobility group box domain"/>
    <property type="match status" value="1"/>
</dbReference>
<comment type="caution">
    <text evidence="4">The sequence shown here is derived from an EMBL/GenBank/DDBJ whole genome shotgun (WGS) entry which is preliminary data.</text>
</comment>
<dbReference type="InterPro" id="IPR009071">
    <property type="entry name" value="HMG_box_dom"/>
</dbReference>
<dbReference type="AlphaFoldDB" id="A0A9N8ZBX5"/>
<proteinExistence type="predicted"/>
<dbReference type="GO" id="GO:0003677">
    <property type="term" value="F:DNA binding"/>
    <property type="evidence" value="ECO:0007669"/>
    <property type="project" value="UniProtKB-UniRule"/>
</dbReference>